<evidence type="ECO:0000313" key="1">
    <source>
        <dbReference type="EMBL" id="JAH96685.1"/>
    </source>
</evidence>
<proteinExistence type="predicted"/>
<sequence length="115" mass="12936">MKYKVRCDVRCVNMMWSIPPPSMATENALGHQLASPHLKNYLRLLFRLKGKNYINTHKLSGSRTKSLLRSGMAPLHSLCSLTTTVNLSSHIEIIFPRSAASFTLDQIQHTLLTVS</sequence>
<reference evidence="1" key="2">
    <citation type="journal article" date="2015" name="Fish Shellfish Immunol.">
        <title>Early steps in the European eel (Anguilla anguilla)-Vibrio vulnificus interaction in the gills: Role of the RtxA13 toxin.</title>
        <authorList>
            <person name="Callol A."/>
            <person name="Pajuelo D."/>
            <person name="Ebbesson L."/>
            <person name="Teles M."/>
            <person name="MacKenzie S."/>
            <person name="Amaro C."/>
        </authorList>
    </citation>
    <scope>NUCLEOTIDE SEQUENCE</scope>
</reference>
<dbReference type="EMBL" id="GBXM01011892">
    <property type="protein sequence ID" value="JAH96685.1"/>
    <property type="molecule type" value="Transcribed_RNA"/>
</dbReference>
<reference evidence="1" key="1">
    <citation type="submission" date="2014-11" db="EMBL/GenBank/DDBJ databases">
        <authorList>
            <person name="Amaro Gonzalez C."/>
        </authorList>
    </citation>
    <scope>NUCLEOTIDE SEQUENCE</scope>
</reference>
<organism evidence="1">
    <name type="scientific">Anguilla anguilla</name>
    <name type="common">European freshwater eel</name>
    <name type="synonym">Muraena anguilla</name>
    <dbReference type="NCBI Taxonomy" id="7936"/>
    <lineage>
        <taxon>Eukaryota</taxon>
        <taxon>Metazoa</taxon>
        <taxon>Chordata</taxon>
        <taxon>Craniata</taxon>
        <taxon>Vertebrata</taxon>
        <taxon>Euteleostomi</taxon>
        <taxon>Actinopterygii</taxon>
        <taxon>Neopterygii</taxon>
        <taxon>Teleostei</taxon>
        <taxon>Anguilliformes</taxon>
        <taxon>Anguillidae</taxon>
        <taxon>Anguilla</taxon>
    </lineage>
</organism>
<protein>
    <submittedName>
        <fullName evidence="1">Uncharacterized protein</fullName>
    </submittedName>
</protein>
<accession>A0A0E9X461</accession>
<dbReference type="AlphaFoldDB" id="A0A0E9X461"/>
<name>A0A0E9X461_ANGAN</name>